<feature type="transmembrane region" description="Helical" evidence="2">
    <location>
        <begin position="21"/>
        <end position="41"/>
    </location>
</feature>
<dbReference type="NCBIfam" id="NF033634">
    <property type="entry name" value="SLATT_1"/>
    <property type="match status" value="1"/>
</dbReference>
<keyword evidence="2" id="KW-1133">Transmembrane helix</keyword>
<dbReference type="Proteomes" id="UP001601442">
    <property type="component" value="Unassembled WGS sequence"/>
</dbReference>
<gene>
    <name evidence="3" type="ORF">ACFYU5_08655</name>
</gene>
<dbReference type="Pfam" id="PF14015">
    <property type="entry name" value="DUF4231"/>
    <property type="match status" value="1"/>
</dbReference>
<dbReference type="EMBL" id="JBIAMT010000002">
    <property type="protein sequence ID" value="MFF0496459.1"/>
    <property type="molecule type" value="Genomic_DNA"/>
</dbReference>
<name>A0ABW6P033_9NOCA</name>
<comment type="caution">
    <text evidence="3">The sequence shown here is derived from an EMBL/GenBank/DDBJ whole genome shotgun (WGS) entry which is preliminary data.</text>
</comment>
<keyword evidence="4" id="KW-1185">Reference proteome</keyword>
<evidence type="ECO:0000256" key="2">
    <source>
        <dbReference type="SAM" id="Phobius"/>
    </source>
</evidence>
<keyword evidence="2" id="KW-0472">Membrane</keyword>
<feature type="region of interest" description="Disordered" evidence="1">
    <location>
        <begin position="124"/>
        <end position="144"/>
    </location>
</feature>
<evidence type="ECO:0000313" key="3">
    <source>
        <dbReference type="EMBL" id="MFF0496459.1"/>
    </source>
</evidence>
<reference evidence="3 4" key="1">
    <citation type="submission" date="2024-10" db="EMBL/GenBank/DDBJ databases">
        <title>The Natural Products Discovery Center: Release of the First 8490 Sequenced Strains for Exploring Actinobacteria Biosynthetic Diversity.</title>
        <authorList>
            <person name="Kalkreuter E."/>
            <person name="Kautsar S.A."/>
            <person name="Yang D."/>
            <person name="Bader C.D."/>
            <person name="Teijaro C.N."/>
            <person name="Fluegel L."/>
            <person name="Davis C.M."/>
            <person name="Simpson J.R."/>
            <person name="Lauterbach L."/>
            <person name="Steele A.D."/>
            <person name="Gui C."/>
            <person name="Meng S."/>
            <person name="Li G."/>
            <person name="Viehrig K."/>
            <person name="Ye F."/>
            <person name="Su P."/>
            <person name="Kiefer A.F."/>
            <person name="Nichols A."/>
            <person name="Cepeda A.J."/>
            <person name="Yan W."/>
            <person name="Fan B."/>
            <person name="Jiang Y."/>
            <person name="Adhikari A."/>
            <person name="Zheng C.-J."/>
            <person name="Schuster L."/>
            <person name="Cowan T.M."/>
            <person name="Smanski M.J."/>
            <person name="Chevrette M.G."/>
            <person name="De Carvalho L.P.S."/>
            <person name="Shen B."/>
        </authorList>
    </citation>
    <scope>NUCLEOTIDE SEQUENCE [LARGE SCALE GENOMIC DNA]</scope>
    <source>
        <strain evidence="3 4">NPDC004119</strain>
    </source>
</reference>
<organism evidence="3 4">
    <name type="scientific">Nocardia aobensis</name>
    <dbReference type="NCBI Taxonomy" id="257277"/>
    <lineage>
        <taxon>Bacteria</taxon>
        <taxon>Bacillati</taxon>
        <taxon>Actinomycetota</taxon>
        <taxon>Actinomycetes</taxon>
        <taxon>Mycobacteriales</taxon>
        <taxon>Nocardiaceae</taxon>
        <taxon>Nocardia</taxon>
    </lineage>
</organism>
<proteinExistence type="predicted"/>
<protein>
    <submittedName>
        <fullName evidence="3">DUF4231 domain-containing protein</fullName>
    </submittedName>
</protein>
<dbReference type="InterPro" id="IPR025325">
    <property type="entry name" value="DUF4231"/>
</dbReference>
<evidence type="ECO:0000256" key="1">
    <source>
        <dbReference type="SAM" id="MobiDB-lite"/>
    </source>
</evidence>
<evidence type="ECO:0000313" key="4">
    <source>
        <dbReference type="Proteomes" id="UP001601442"/>
    </source>
</evidence>
<dbReference type="RefSeq" id="WP_387391786.1">
    <property type="nucleotide sequence ID" value="NZ_JBIAMT010000002.1"/>
</dbReference>
<keyword evidence="2" id="KW-0812">Transmembrane</keyword>
<accession>A0ABW6P033</accession>
<feature type="transmembrane region" description="Helical" evidence="2">
    <location>
        <begin position="47"/>
        <end position="65"/>
    </location>
</feature>
<sequence>MANSSYKWYRRAAIKARRYHRLTEVLQLVCSAAIPVSAVLIDGNTTVPALLGAVVVVITGLRSSFHWHDDYLRFSQAREAVEAQRRLFRTGAYPYNSDTREEVLAKAVTEIEQNEMGAWLKIAKPEDESRPGSMNELYSTQPRR</sequence>